<dbReference type="PANTHER" id="PTHR35894:SF1">
    <property type="entry name" value="PHOSPHORIBULOKINASE _ URIDINE KINASE FAMILY"/>
    <property type="match status" value="1"/>
</dbReference>
<dbReference type="EMBL" id="JAKZEU010000002">
    <property type="protein sequence ID" value="MCQ0969701.1"/>
    <property type="molecule type" value="Genomic_DNA"/>
</dbReference>
<feature type="domain" description="AAA+ ATPase" evidence="1">
    <location>
        <begin position="48"/>
        <end position="190"/>
    </location>
</feature>
<dbReference type="Pfam" id="PF13401">
    <property type="entry name" value="AAA_22"/>
    <property type="match status" value="1"/>
</dbReference>
<comment type="caution">
    <text evidence="2">The sequence shown here is derived from an EMBL/GenBank/DDBJ whole genome shotgun (WGS) entry which is preliminary data.</text>
</comment>
<gene>
    <name evidence="2" type="ORF">MLD63_04575</name>
</gene>
<evidence type="ECO:0000313" key="2">
    <source>
        <dbReference type="EMBL" id="MCQ0969701.1"/>
    </source>
</evidence>
<accession>A0ABT1MNF3</accession>
<dbReference type="InterPro" id="IPR049945">
    <property type="entry name" value="AAA_22"/>
</dbReference>
<dbReference type="Gene3D" id="3.40.50.300">
    <property type="entry name" value="P-loop containing nucleotide triphosphate hydrolases"/>
    <property type="match status" value="1"/>
</dbReference>
<proteinExistence type="predicted"/>
<organism evidence="2 3">
    <name type="scientific">Paracoccus albicereus</name>
    <dbReference type="NCBI Taxonomy" id="2922394"/>
    <lineage>
        <taxon>Bacteria</taxon>
        <taxon>Pseudomonadati</taxon>
        <taxon>Pseudomonadota</taxon>
        <taxon>Alphaproteobacteria</taxon>
        <taxon>Rhodobacterales</taxon>
        <taxon>Paracoccaceae</taxon>
        <taxon>Paracoccus</taxon>
    </lineage>
</organism>
<evidence type="ECO:0000259" key="1">
    <source>
        <dbReference type="SMART" id="SM00382"/>
    </source>
</evidence>
<dbReference type="RefSeq" id="WP_255328717.1">
    <property type="nucleotide sequence ID" value="NZ_JAKZEU010000002.1"/>
</dbReference>
<protein>
    <submittedName>
        <fullName evidence="2">AAA family ATPase</fullName>
    </submittedName>
</protein>
<evidence type="ECO:0000313" key="3">
    <source>
        <dbReference type="Proteomes" id="UP001203945"/>
    </source>
</evidence>
<dbReference type="PANTHER" id="PTHR35894">
    <property type="entry name" value="GENERAL SECRETION PATHWAY PROTEIN A-RELATED"/>
    <property type="match status" value="1"/>
</dbReference>
<dbReference type="InterPro" id="IPR003593">
    <property type="entry name" value="AAA+_ATPase"/>
</dbReference>
<dbReference type="SUPFAM" id="SSF52540">
    <property type="entry name" value="P-loop containing nucleoside triphosphate hydrolases"/>
    <property type="match status" value="1"/>
</dbReference>
<dbReference type="InterPro" id="IPR027417">
    <property type="entry name" value="P-loop_NTPase"/>
</dbReference>
<dbReference type="InterPro" id="IPR052026">
    <property type="entry name" value="ExeA_AAA_ATPase_DNA-bind"/>
</dbReference>
<dbReference type="SMART" id="SM00382">
    <property type="entry name" value="AAA"/>
    <property type="match status" value="1"/>
</dbReference>
<reference evidence="2 3" key="1">
    <citation type="submission" date="2022-03" db="EMBL/GenBank/DDBJ databases">
        <authorList>
            <person name="He Y."/>
        </authorList>
    </citation>
    <scope>NUCLEOTIDE SEQUENCE [LARGE SCALE GENOMIC DNA]</scope>
    <source>
        <strain evidence="2 3">TK19116</strain>
    </source>
</reference>
<dbReference type="Proteomes" id="UP001203945">
    <property type="component" value="Unassembled WGS sequence"/>
</dbReference>
<keyword evidence="3" id="KW-1185">Reference proteome</keyword>
<name>A0ABT1MNF3_9RHOB</name>
<sequence length="296" mass="32747">MSSDIDIYTEHFGLRERPFNLVPDPAFLYWGPAHKRAYAILEYGIMTRAPITLLTGEVGAGKTTLLQHLLRSIREEVRVGLISNAHGNPNELLRWVLHALDQPSEADQSYIDLFSQFEAFLLEEYAAGRRVVLIFDEAQNLGRAALEELRMYTNINSGKDELLQLILVGQPELREIVRRPDMTQFAQRVASGFHLSAMTEEVVAKYIGHRVALAGGTEDLFSPGACRAIYEATGGVPRLVNQLCDLSLVYAFTSEDSLVTAATVQDVLGDGVFFGGGLSAEPLRVVNPDKRTSTTH</sequence>